<reference evidence="1 2" key="1">
    <citation type="submission" date="2014-09" db="EMBL/GenBank/DDBJ databases">
        <authorList>
            <person name="Magalhaes I.L.F."/>
            <person name="Oliveira U."/>
            <person name="Santos F.R."/>
            <person name="Vidigal T.H.D.A."/>
            <person name="Brescovit A.D."/>
            <person name="Santos A.J."/>
        </authorList>
    </citation>
    <scope>NUCLEOTIDE SEQUENCE [LARGE SCALE GENOMIC DNA]</scope>
</reference>
<dbReference type="AlphaFoldDB" id="A0A0P1BRH3"/>
<evidence type="ECO:0000313" key="1">
    <source>
        <dbReference type="EMBL" id="CEH18968.1"/>
    </source>
</evidence>
<dbReference type="EMBL" id="CCYA01000276">
    <property type="protein sequence ID" value="CEH18968.1"/>
    <property type="molecule type" value="Genomic_DNA"/>
</dbReference>
<proteinExistence type="predicted"/>
<dbReference type="Proteomes" id="UP000054845">
    <property type="component" value="Unassembled WGS sequence"/>
</dbReference>
<protein>
    <submittedName>
        <fullName evidence="1">Uncharacterized protein</fullName>
    </submittedName>
</protein>
<accession>A0A0P1BRH3</accession>
<organism evidence="1 2">
    <name type="scientific">Ceraceosorus bombacis</name>
    <dbReference type="NCBI Taxonomy" id="401625"/>
    <lineage>
        <taxon>Eukaryota</taxon>
        <taxon>Fungi</taxon>
        <taxon>Dikarya</taxon>
        <taxon>Basidiomycota</taxon>
        <taxon>Ustilaginomycotina</taxon>
        <taxon>Exobasidiomycetes</taxon>
        <taxon>Ceraceosorales</taxon>
        <taxon>Ceraceosoraceae</taxon>
        <taxon>Ceraceosorus</taxon>
    </lineage>
</organism>
<sequence>MRRIALGVFDPLQLQKRHYCALRKHTLQEFDCSGAIRACSSSAAMALVCVVLCRRISVRLSRPCHFGSRLTQTFVFCPTVCVSLTRTKGVNGERVASAWGPPRSASGRRLCMEPAKFVCHSIKRLIGLVEDECAILDRVNCLRVSIVRRRRTRRPARLLLSGNRKKDLRLQRG</sequence>
<evidence type="ECO:0000313" key="2">
    <source>
        <dbReference type="Proteomes" id="UP000054845"/>
    </source>
</evidence>
<keyword evidence="2" id="KW-1185">Reference proteome</keyword>
<name>A0A0P1BRH3_9BASI</name>